<dbReference type="PANTHER" id="PTHR43585:SF2">
    <property type="entry name" value="ATP-GRASP ENZYME FSQD"/>
    <property type="match status" value="1"/>
</dbReference>
<dbReference type="GO" id="GO:0005524">
    <property type="term" value="F:ATP binding"/>
    <property type="evidence" value="ECO:0007669"/>
    <property type="project" value="UniProtKB-UniRule"/>
</dbReference>
<keyword evidence="1" id="KW-0436">Ligase</keyword>
<feature type="domain" description="ATP-grasp" evidence="5">
    <location>
        <begin position="118"/>
        <end position="311"/>
    </location>
</feature>
<protein>
    <submittedName>
        <fullName evidence="6">ATP-grasp domain-containing protein</fullName>
    </submittedName>
</protein>
<dbReference type="SUPFAM" id="SSF56059">
    <property type="entry name" value="Glutathione synthetase ATP-binding domain-like"/>
    <property type="match status" value="1"/>
</dbReference>
<accession>A0A0V8HMX1</accession>
<evidence type="ECO:0000256" key="4">
    <source>
        <dbReference type="PROSITE-ProRule" id="PRU00409"/>
    </source>
</evidence>
<dbReference type="Gene3D" id="3.40.50.20">
    <property type="match status" value="1"/>
</dbReference>
<dbReference type="Proteomes" id="UP000181997">
    <property type="component" value="Unassembled WGS sequence"/>
</dbReference>
<dbReference type="PANTHER" id="PTHR43585">
    <property type="entry name" value="FUMIPYRROLE BIOSYNTHESIS PROTEIN C"/>
    <property type="match status" value="1"/>
</dbReference>
<dbReference type="PROSITE" id="PS50975">
    <property type="entry name" value="ATP_GRASP"/>
    <property type="match status" value="1"/>
</dbReference>
<evidence type="ECO:0000256" key="1">
    <source>
        <dbReference type="ARBA" id="ARBA00022598"/>
    </source>
</evidence>
<dbReference type="AlphaFoldDB" id="A0A0V8HMX1"/>
<dbReference type="Pfam" id="PF18603">
    <property type="entry name" value="LAL_C2"/>
    <property type="match status" value="1"/>
</dbReference>
<evidence type="ECO:0000259" key="5">
    <source>
        <dbReference type="PROSITE" id="PS50975"/>
    </source>
</evidence>
<dbReference type="InterPro" id="IPR011761">
    <property type="entry name" value="ATP-grasp"/>
</dbReference>
<dbReference type="GO" id="GO:0016874">
    <property type="term" value="F:ligase activity"/>
    <property type="evidence" value="ECO:0007669"/>
    <property type="project" value="UniProtKB-KW"/>
</dbReference>
<evidence type="ECO:0000256" key="3">
    <source>
        <dbReference type="ARBA" id="ARBA00022840"/>
    </source>
</evidence>
<evidence type="ECO:0000256" key="2">
    <source>
        <dbReference type="ARBA" id="ARBA00022741"/>
    </source>
</evidence>
<proteinExistence type="predicted"/>
<dbReference type="RefSeq" id="WP_058297934.1">
    <property type="nucleotide sequence ID" value="NZ_FMAU01000001.1"/>
</dbReference>
<dbReference type="GO" id="GO:0046872">
    <property type="term" value="F:metal ion binding"/>
    <property type="evidence" value="ECO:0007669"/>
    <property type="project" value="InterPro"/>
</dbReference>
<organism evidence="6 7">
    <name type="scientific">[Bacillus] enclensis</name>
    <dbReference type="NCBI Taxonomy" id="1402860"/>
    <lineage>
        <taxon>Bacteria</taxon>
        <taxon>Bacillati</taxon>
        <taxon>Bacillota</taxon>
        <taxon>Bacilli</taxon>
        <taxon>Bacillales</taxon>
        <taxon>Bacillaceae</taxon>
        <taxon>Rossellomorea</taxon>
    </lineage>
</organism>
<sequence>MQTIIFLGSNKSGSSRDAIRAASDMGYFTVLLTDRRKWIKQREEFPDVHQMVLMDRLLDKEKIFRQLSKINNQGKQIKAFVSFIDPFVSLAAEISKELGLQEVSVAALFKMEDKTRFRDELQNNPVTPHFSICLLDKDENELFTEHVKKLPAILKSPVSNGSKDVIKVNSKEEFTEAVHHFRNQLGQDPLLIEEFISGPQYLIEVLVHNSNTTIVAIIEQEISSMNRFIITGYHMPARLSKHARETLNESIGQVMKDIGLSHGTCHLEMRWTEGEWKLIEINPRISGSAINQMILESTGISLVKETLKLHLGEKPDLTPSKVEYVSAEFITVETQGRLVKVTGKNKAKKIDGVKMVYVKPRKGSVLTPPLSMGDRYAYVLASSSDPLKAKEIAKRAAGEIKFYIEPL</sequence>
<reference evidence="7" key="1">
    <citation type="submission" date="2016-08" db="EMBL/GenBank/DDBJ databases">
        <authorList>
            <person name="Varghese N."/>
            <person name="Submissions Spin"/>
        </authorList>
    </citation>
    <scope>NUCLEOTIDE SEQUENCE [LARGE SCALE GENOMIC DNA]</scope>
    <source>
        <strain evidence="7">SGD-1123</strain>
    </source>
</reference>
<dbReference type="OrthoDB" id="9803907at2"/>
<dbReference type="Pfam" id="PF13535">
    <property type="entry name" value="ATP-grasp_4"/>
    <property type="match status" value="1"/>
</dbReference>
<gene>
    <name evidence="6" type="ORF">GA0061094_1408</name>
</gene>
<dbReference type="Gene3D" id="3.30.470.20">
    <property type="entry name" value="ATP-grasp fold, B domain"/>
    <property type="match status" value="1"/>
</dbReference>
<keyword evidence="3 4" id="KW-0067">ATP-binding</keyword>
<keyword evidence="2 4" id="KW-0547">Nucleotide-binding</keyword>
<keyword evidence="7" id="KW-1185">Reference proteome</keyword>
<dbReference type="InterPro" id="IPR041472">
    <property type="entry name" value="BL00235/CARNS1_N"/>
</dbReference>
<name>A0A0V8HMX1_9BACI</name>
<dbReference type="EMBL" id="FMAU01000001">
    <property type="protein sequence ID" value="SCB92016.1"/>
    <property type="molecule type" value="Genomic_DNA"/>
</dbReference>
<evidence type="ECO:0000313" key="6">
    <source>
        <dbReference type="EMBL" id="SCB92016.1"/>
    </source>
</evidence>
<dbReference type="InterPro" id="IPR040570">
    <property type="entry name" value="LAL_C2"/>
</dbReference>
<dbReference type="Pfam" id="PF18130">
    <property type="entry name" value="ATPgrasp_N"/>
    <property type="match status" value="1"/>
</dbReference>
<dbReference type="InterPro" id="IPR052032">
    <property type="entry name" value="ATP-dep_AA_Ligase"/>
</dbReference>
<evidence type="ECO:0000313" key="7">
    <source>
        <dbReference type="Proteomes" id="UP000181997"/>
    </source>
</evidence>